<protein>
    <submittedName>
        <fullName evidence="2">Uncharacterized protein</fullName>
    </submittedName>
</protein>
<organism evidence="2 3">
    <name type="scientific">Crenichthys baileyi</name>
    <name type="common">White River springfish</name>
    <dbReference type="NCBI Taxonomy" id="28760"/>
    <lineage>
        <taxon>Eukaryota</taxon>
        <taxon>Metazoa</taxon>
        <taxon>Chordata</taxon>
        <taxon>Craniata</taxon>
        <taxon>Vertebrata</taxon>
        <taxon>Euteleostomi</taxon>
        <taxon>Actinopterygii</taxon>
        <taxon>Neopterygii</taxon>
        <taxon>Teleostei</taxon>
        <taxon>Neoteleostei</taxon>
        <taxon>Acanthomorphata</taxon>
        <taxon>Ovalentaria</taxon>
        <taxon>Atherinomorphae</taxon>
        <taxon>Cyprinodontiformes</taxon>
        <taxon>Goodeidae</taxon>
        <taxon>Crenichthys</taxon>
    </lineage>
</organism>
<reference evidence="2 3" key="1">
    <citation type="submission" date="2021-06" db="EMBL/GenBank/DDBJ databases">
        <authorList>
            <person name="Palmer J.M."/>
        </authorList>
    </citation>
    <scope>NUCLEOTIDE SEQUENCE [LARGE SCALE GENOMIC DNA]</scope>
    <source>
        <strain evidence="2 3">MEX-2019</strain>
        <tissue evidence="2">Muscle</tissue>
    </source>
</reference>
<accession>A0AAV9S5Z0</accession>
<dbReference type="EMBL" id="JAHHUM010000874">
    <property type="protein sequence ID" value="KAK5616706.1"/>
    <property type="molecule type" value="Genomic_DNA"/>
</dbReference>
<evidence type="ECO:0000313" key="2">
    <source>
        <dbReference type="EMBL" id="KAK5616706.1"/>
    </source>
</evidence>
<name>A0AAV9S5Z0_9TELE</name>
<evidence type="ECO:0000256" key="1">
    <source>
        <dbReference type="SAM" id="MobiDB-lite"/>
    </source>
</evidence>
<sequence length="100" mass="11644">MLRQIQLQAGHQEKHSNEKKEWPKGDRTWIQRDSRRIQQRTMKTKELKYCGVVTGDTETRSWSAVGVNLTWSTWPVLPGSQSCWSILVPADTTRPPFYTL</sequence>
<dbReference type="Proteomes" id="UP001311232">
    <property type="component" value="Unassembled WGS sequence"/>
</dbReference>
<feature type="region of interest" description="Disordered" evidence="1">
    <location>
        <begin position="1"/>
        <end position="25"/>
    </location>
</feature>
<proteinExistence type="predicted"/>
<feature type="compositionally biased region" description="Basic and acidic residues" evidence="1">
    <location>
        <begin position="11"/>
        <end position="25"/>
    </location>
</feature>
<dbReference type="AlphaFoldDB" id="A0AAV9S5Z0"/>
<keyword evidence="3" id="KW-1185">Reference proteome</keyword>
<comment type="caution">
    <text evidence="2">The sequence shown here is derived from an EMBL/GenBank/DDBJ whole genome shotgun (WGS) entry which is preliminary data.</text>
</comment>
<gene>
    <name evidence="2" type="ORF">CRENBAI_025908</name>
</gene>
<evidence type="ECO:0000313" key="3">
    <source>
        <dbReference type="Proteomes" id="UP001311232"/>
    </source>
</evidence>